<dbReference type="GO" id="GO:0016020">
    <property type="term" value="C:membrane"/>
    <property type="evidence" value="ECO:0007669"/>
    <property type="project" value="TreeGrafter"/>
</dbReference>
<dbReference type="WBParaSite" id="NBR_0000169801-mRNA-1">
    <property type="protein sequence ID" value="NBR_0000169801-mRNA-1"/>
    <property type="gene ID" value="NBR_0000169801"/>
</dbReference>
<evidence type="ECO:0000256" key="3">
    <source>
        <dbReference type="ARBA" id="ARBA00022737"/>
    </source>
</evidence>
<feature type="region of interest" description="Disordered" evidence="4">
    <location>
        <begin position="199"/>
        <end position="220"/>
    </location>
</feature>
<keyword evidence="7" id="KW-1185">Reference proteome</keyword>
<dbReference type="InterPro" id="IPR001611">
    <property type="entry name" value="Leu-rich_rpt"/>
</dbReference>
<dbReference type="SUPFAM" id="SSF52047">
    <property type="entry name" value="RNI-like"/>
    <property type="match status" value="1"/>
</dbReference>
<keyword evidence="3" id="KW-0677">Repeat</keyword>
<sequence length="296" mass="32607">MGLLLVAFVLLIQAARVRSVQTVPGCPDLDVLENEADTNADFLNNLLLCFCKVEPDDKVHINCLYGSSLDHLKRATAAVTKANLTTNKISFQHTEFADSGLPVFAELAPALTSLEIRECTSFDPLAVSEATFKGVESTLRNLTIDGCNLKEIPTAIAGLNQLTTLVLSNNKISHVQSSTFADKKEVLLGHSHVHLHSCSKREATPVSSKKEKNRSADRSIASNPFARLHPNRRQFLSAQFPPVVLSLIRDEFDTASEKRQQVGTGQVFTATDRLIGNRFADLWRIRIDRSTGDIQQ</sequence>
<name>A0A0N4XGP6_NIPBR</name>
<feature type="signal peptide" evidence="5">
    <location>
        <begin position="1"/>
        <end position="19"/>
    </location>
</feature>
<feature type="compositionally biased region" description="Basic and acidic residues" evidence="4">
    <location>
        <begin position="199"/>
        <end position="217"/>
    </location>
</feature>
<dbReference type="PANTHER" id="PTHR24364:SF18">
    <property type="entry name" value="LP06937P"/>
    <property type="match status" value="1"/>
</dbReference>
<dbReference type="PANTHER" id="PTHR24364">
    <property type="entry name" value="LP06937P"/>
    <property type="match status" value="1"/>
</dbReference>
<dbReference type="PROSITE" id="PS51450">
    <property type="entry name" value="LRR"/>
    <property type="match status" value="1"/>
</dbReference>
<reference evidence="8" key="1">
    <citation type="submission" date="2017-02" db="UniProtKB">
        <authorList>
            <consortium name="WormBaseParasite"/>
        </authorList>
    </citation>
    <scope>IDENTIFICATION</scope>
</reference>
<dbReference type="Proteomes" id="UP000271162">
    <property type="component" value="Unassembled WGS sequence"/>
</dbReference>
<protein>
    <submittedName>
        <fullName evidence="8">Vasorin (inferred by orthology to a human protein)</fullName>
    </submittedName>
</protein>
<keyword evidence="2 5" id="KW-0732">Signal</keyword>
<evidence type="ECO:0000256" key="2">
    <source>
        <dbReference type="ARBA" id="ARBA00022729"/>
    </source>
</evidence>
<proteinExistence type="predicted"/>
<feature type="chain" id="PRO_5043124595" evidence="5">
    <location>
        <begin position="20"/>
        <end position="296"/>
    </location>
</feature>
<evidence type="ECO:0000313" key="6">
    <source>
        <dbReference type="EMBL" id="VDL65287.1"/>
    </source>
</evidence>
<evidence type="ECO:0000256" key="5">
    <source>
        <dbReference type="SAM" id="SignalP"/>
    </source>
</evidence>
<dbReference type="Pfam" id="PF00560">
    <property type="entry name" value="LRR_1"/>
    <property type="match status" value="1"/>
</dbReference>
<evidence type="ECO:0000256" key="1">
    <source>
        <dbReference type="ARBA" id="ARBA00022614"/>
    </source>
</evidence>
<evidence type="ECO:0000313" key="8">
    <source>
        <dbReference type="WBParaSite" id="NBR_0000169801-mRNA-1"/>
    </source>
</evidence>
<gene>
    <name evidence="6" type="ORF">NBR_LOCUS1699</name>
</gene>
<organism evidence="8">
    <name type="scientific">Nippostrongylus brasiliensis</name>
    <name type="common">Rat hookworm</name>
    <dbReference type="NCBI Taxonomy" id="27835"/>
    <lineage>
        <taxon>Eukaryota</taxon>
        <taxon>Metazoa</taxon>
        <taxon>Ecdysozoa</taxon>
        <taxon>Nematoda</taxon>
        <taxon>Chromadorea</taxon>
        <taxon>Rhabditida</taxon>
        <taxon>Rhabditina</taxon>
        <taxon>Rhabditomorpha</taxon>
        <taxon>Strongyloidea</taxon>
        <taxon>Heligmosomidae</taxon>
        <taxon>Nippostrongylus</taxon>
    </lineage>
</organism>
<dbReference type="AlphaFoldDB" id="A0A0N4XGP6"/>
<keyword evidence="1" id="KW-0433">Leucine-rich repeat</keyword>
<dbReference type="InterPro" id="IPR052286">
    <property type="entry name" value="Wnt_signaling_inhibitor"/>
</dbReference>
<evidence type="ECO:0000256" key="4">
    <source>
        <dbReference type="SAM" id="MobiDB-lite"/>
    </source>
</evidence>
<reference evidence="6 7" key="2">
    <citation type="submission" date="2018-11" db="EMBL/GenBank/DDBJ databases">
        <authorList>
            <consortium name="Pathogen Informatics"/>
        </authorList>
    </citation>
    <scope>NUCLEOTIDE SEQUENCE [LARGE SCALE GENOMIC DNA]</scope>
</reference>
<dbReference type="EMBL" id="UYSL01001488">
    <property type="protein sequence ID" value="VDL65287.1"/>
    <property type="molecule type" value="Genomic_DNA"/>
</dbReference>
<dbReference type="InterPro" id="IPR032675">
    <property type="entry name" value="LRR_dom_sf"/>
</dbReference>
<dbReference type="STRING" id="27835.A0A0N4XGP6"/>
<accession>A0A0N4XGP6</accession>
<dbReference type="Gene3D" id="3.80.10.10">
    <property type="entry name" value="Ribonuclease Inhibitor"/>
    <property type="match status" value="1"/>
</dbReference>
<evidence type="ECO:0000313" key="7">
    <source>
        <dbReference type="Proteomes" id="UP000271162"/>
    </source>
</evidence>